<feature type="repeat" description="WD" evidence="3">
    <location>
        <begin position="1141"/>
        <end position="1182"/>
    </location>
</feature>
<dbReference type="CDD" id="cd00200">
    <property type="entry name" value="WD40"/>
    <property type="match status" value="2"/>
</dbReference>
<dbReference type="InterPro" id="IPR025662">
    <property type="entry name" value="Sigma_54_int_dom_ATP-bd_1"/>
</dbReference>
<keyword evidence="1 3" id="KW-0853">WD repeat</keyword>
<proteinExistence type="predicted"/>
<dbReference type="PRINTS" id="PR00320">
    <property type="entry name" value="GPROTEINBRPT"/>
</dbReference>
<feature type="repeat" description="WD" evidence="3">
    <location>
        <begin position="877"/>
        <end position="908"/>
    </location>
</feature>
<evidence type="ECO:0000256" key="1">
    <source>
        <dbReference type="ARBA" id="ARBA00022574"/>
    </source>
</evidence>
<dbReference type="InterPro" id="IPR011047">
    <property type="entry name" value="Quinoprotein_ADH-like_sf"/>
</dbReference>
<dbReference type="InterPro" id="IPR027417">
    <property type="entry name" value="P-loop_NTPase"/>
</dbReference>
<dbReference type="InterPro" id="IPR020472">
    <property type="entry name" value="WD40_PAC1"/>
</dbReference>
<dbReference type="Gene3D" id="3.40.50.300">
    <property type="entry name" value="P-loop containing nucleotide triphosphate hydrolases"/>
    <property type="match status" value="1"/>
</dbReference>
<dbReference type="InterPro" id="IPR001646">
    <property type="entry name" value="5peptide_repeat"/>
</dbReference>
<feature type="repeat" description="WD" evidence="3">
    <location>
        <begin position="920"/>
        <end position="952"/>
    </location>
</feature>
<dbReference type="SUPFAM" id="SSF52540">
    <property type="entry name" value="P-loop containing nucleoside triphosphate hydrolases"/>
    <property type="match status" value="1"/>
</dbReference>
<feature type="repeat" description="WD" evidence="3">
    <location>
        <begin position="709"/>
        <end position="750"/>
    </location>
</feature>
<keyword evidence="5" id="KW-1185">Reference proteome</keyword>
<dbReference type="PANTHER" id="PTHR19848">
    <property type="entry name" value="WD40 REPEAT PROTEIN"/>
    <property type="match status" value="1"/>
</dbReference>
<dbReference type="Pfam" id="PF00400">
    <property type="entry name" value="WD40"/>
    <property type="match status" value="12"/>
</dbReference>
<dbReference type="PROSITE" id="PS00678">
    <property type="entry name" value="WD_REPEATS_1"/>
    <property type="match status" value="6"/>
</dbReference>
<dbReference type="InterPro" id="IPR015943">
    <property type="entry name" value="WD40/YVTN_repeat-like_dom_sf"/>
</dbReference>
<accession>A0A9P6K6J6</accession>
<evidence type="ECO:0000256" key="2">
    <source>
        <dbReference type="ARBA" id="ARBA00022737"/>
    </source>
</evidence>
<dbReference type="InterPro" id="IPR036322">
    <property type="entry name" value="WD40_repeat_dom_sf"/>
</dbReference>
<dbReference type="Proteomes" id="UP000723463">
    <property type="component" value="Unassembled WGS sequence"/>
</dbReference>
<gene>
    <name evidence="4" type="ORF">EC957_005686</name>
</gene>
<evidence type="ECO:0000313" key="5">
    <source>
        <dbReference type="Proteomes" id="UP000723463"/>
    </source>
</evidence>
<protein>
    <recommendedName>
        <fullName evidence="6">WD40 repeat-like protein</fullName>
    </recommendedName>
</protein>
<comment type="caution">
    <text evidence="4">The sequence shown here is derived from an EMBL/GenBank/DDBJ whole genome shotgun (WGS) entry which is preliminary data.</text>
</comment>
<dbReference type="PROSITE" id="PS00675">
    <property type="entry name" value="SIGMA54_INTERACT_1"/>
    <property type="match status" value="1"/>
</dbReference>
<feature type="repeat" description="WD" evidence="3">
    <location>
        <begin position="751"/>
        <end position="782"/>
    </location>
</feature>
<sequence length="1308" mass="141991">MLSTANSKLTPENVLQVVENLQAIARTMEDPVQRFELCNLIDNVFARIQPAPTVMTDGDRALRLRIELAFQAQGAIRGDLVEEGDDSVEAGVEGDDSVEAGVKGDDSVEAGVEGDDSVEAGVEGVVSQPLPSSSVRELPSLEATLNALRSERLHTYEQPLYIPLMAKPTLQSNDDITFPLAAKALEFLSSEQQVMLIIGDSGAGKSTFSRYLEHELWTSYAAGGPIPLFINLPALERPEKDLVPEQLGVLNFSDEEIQELKLHRQFVLICDGYDENGLVVNLHTTNSLNQPGQWDTKIIISCGTRYLGPDYRGRFEPRAVGRYAAVASDCFQEAVIAPFSKQQIEDYVEQYVSFEPQTWTTENYMDKLAAIPNLMDLVKNPFSLSLSLKALPGVVDGKQYLSAIKITQAELYNAFVSDWFAFNSRRLQESVLAKEDQDTLDRLLVEGFISAGIDYTKRLASAIYQHQGGNSVVTYVHIRDKRSWKAEFFGSDPYARLLLESSPLTRTGNGYSFVHRSLLEYFYSLTYFDPSENAYDEFAPLGTDVSLFDGNIVNEPSVIQFLCERVEQHPDFENQLLAVIKHSKTDAAISVGAANAITILVRAGFSFSGADLRGVRIPGANLYGGQFDSVQFQGADLTAVNFTKSWIRQADFSNAVMSRVQFGEWPFLHVDKEPTVCAYSNDGNTLSVGLTSGDINVYDTATWTGTLTLPGHFKAVTGLSYHPTNHQLFSASRDGTLRVWDLNSGLYEQTSGGQGGVVSSIAVSPDGQQLATGGADKLVRLWFSDSLSPSHCLPGHIDAVTCLAYSPDGSMLASGSSDKTVRLWDTSSGNNTSALKGHTDSISGIAYAPNGQHFVSGSNDTTVCVWDVSTEKSLAMLTYHTDRVSSVAYSPDGEFIVSASWDLTVRIWRSFSPFDQVSVLRGATKIITGLSVSPAGLQVAACCNDKTVRLWDTSRSVSGTFARETVTEANGHIGGVSAIAISHDGQQLATGGYDTTIRICDPTTGHSLGAPLRAHKRLVAAVAFSPTAQVLVSASWDHTIHLWDTERHKLSKVIHGHLASVTSLAFLPSGYLISGSADWTIRLWNLGLDSQEPVRVFKGHTQGVRGVACSPDGYRIASASEDKTIRIWTLAAHQEEREVVFEGHSDVVACVTFSPAGRQIASASDDKSIRLWDIERGGSEPTVLLGHQAGVQCVAYSTCGQYLASGSDDNSVIVWNVSSGNRMAVIGDVFGGISSIVWKQGGLGLIVGCKDGSVRAWVLLVEEDRAQVRLEWGTGLGYLVATGARIGGALKLGSVAFELLKQRYAVEE</sequence>
<feature type="repeat" description="WD" evidence="3">
    <location>
        <begin position="793"/>
        <end position="834"/>
    </location>
</feature>
<dbReference type="Gene3D" id="2.130.10.10">
    <property type="entry name" value="YVTN repeat-like/Quinoprotein amine dehydrogenase"/>
    <property type="match status" value="5"/>
</dbReference>
<feature type="repeat" description="WD" evidence="3">
    <location>
        <begin position="1097"/>
        <end position="1138"/>
    </location>
</feature>
<dbReference type="SUPFAM" id="SSF50978">
    <property type="entry name" value="WD40 repeat-like"/>
    <property type="match status" value="1"/>
</dbReference>
<evidence type="ECO:0008006" key="6">
    <source>
        <dbReference type="Google" id="ProtNLM"/>
    </source>
</evidence>
<dbReference type="PROSITE" id="PS50082">
    <property type="entry name" value="WD_REPEATS_2"/>
    <property type="match status" value="12"/>
</dbReference>
<dbReference type="SUPFAM" id="SSF141571">
    <property type="entry name" value="Pentapeptide repeat-like"/>
    <property type="match status" value="1"/>
</dbReference>
<name>A0A9P6K6J6_9FUNG</name>
<dbReference type="InterPro" id="IPR001680">
    <property type="entry name" value="WD40_rpt"/>
</dbReference>
<evidence type="ECO:0000313" key="4">
    <source>
        <dbReference type="EMBL" id="KAF9548752.1"/>
    </source>
</evidence>
<dbReference type="InterPro" id="IPR019775">
    <property type="entry name" value="WD40_repeat_CS"/>
</dbReference>
<dbReference type="EMBL" id="JAAAXW010000026">
    <property type="protein sequence ID" value="KAF9548752.1"/>
    <property type="molecule type" value="Genomic_DNA"/>
</dbReference>
<dbReference type="Gene3D" id="2.160.20.80">
    <property type="entry name" value="E3 ubiquitin-protein ligase SopA"/>
    <property type="match status" value="1"/>
</dbReference>
<feature type="repeat" description="WD" evidence="3">
    <location>
        <begin position="1012"/>
        <end position="1053"/>
    </location>
</feature>
<dbReference type="Pfam" id="PF00805">
    <property type="entry name" value="Pentapeptide"/>
    <property type="match status" value="1"/>
</dbReference>
<dbReference type="PANTHER" id="PTHR19848:SF8">
    <property type="entry name" value="F-BOX AND WD REPEAT DOMAIN CONTAINING 7"/>
    <property type="match status" value="1"/>
</dbReference>
<reference evidence="4" key="1">
    <citation type="journal article" date="2020" name="Fungal Divers.">
        <title>Resolving the Mortierellaceae phylogeny through synthesis of multi-gene phylogenetics and phylogenomics.</title>
        <authorList>
            <person name="Vandepol N."/>
            <person name="Liber J."/>
            <person name="Desiro A."/>
            <person name="Na H."/>
            <person name="Kennedy M."/>
            <person name="Barry K."/>
            <person name="Grigoriev I.V."/>
            <person name="Miller A.N."/>
            <person name="O'Donnell K."/>
            <person name="Stajich J.E."/>
            <person name="Bonito G."/>
        </authorList>
    </citation>
    <scope>NUCLEOTIDE SEQUENCE</scope>
    <source>
        <strain evidence="4">NRRL 2591</strain>
    </source>
</reference>
<feature type="repeat" description="WD" evidence="3">
    <location>
        <begin position="1184"/>
        <end position="1225"/>
    </location>
</feature>
<feature type="repeat" description="WD" evidence="3">
    <location>
        <begin position="969"/>
        <end position="1010"/>
    </location>
</feature>
<keyword evidence="2" id="KW-0677">Repeat</keyword>
<evidence type="ECO:0000256" key="3">
    <source>
        <dbReference type="PROSITE-ProRule" id="PRU00221"/>
    </source>
</evidence>
<feature type="repeat" description="WD" evidence="3">
    <location>
        <begin position="835"/>
        <end position="876"/>
    </location>
</feature>
<dbReference type="PROSITE" id="PS50294">
    <property type="entry name" value="WD_REPEATS_REGION"/>
    <property type="match status" value="11"/>
</dbReference>
<dbReference type="SMART" id="SM00320">
    <property type="entry name" value="WD40"/>
    <property type="match status" value="14"/>
</dbReference>
<feature type="repeat" description="WD" evidence="3">
    <location>
        <begin position="1054"/>
        <end position="1086"/>
    </location>
</feature>
<dbReference type="SUPFAM" id="SSF50998">
    <property type="entry name" value="Quinoprotein alcohol dehydrogenase-like"/>
    <property type="match status" value="1"/>
</dbReference>
<organism evidence="4 5">
    <name type="scientific">Mortierella hygrophila</name>
    <dbReference type="NCBI Taxonomy" id="979708"/>
    <lineage>
        <taxon>Eukaryota</taxon>
        <taxon>Fungi</taxon>
        <taxon>Fungi incertae sedis</taxon>
        <taxon>Mucoromycota</taxon>
        <taxon>Mortierellomycotina</taxon>
        <taxon>Mortierellomycetes</taxon>
        <taxon>Mortierellales</taxon>
        <taxon>Mortierellaceae</taxon>
        <taxon>Mortierella</taxon>
    </lineage>
</organism>